<dbReference type="HAMAP" id="MF_01186">
    <property type="entry name" value="LPS_assembly_LptE"/>
    <property type="match status" value="1"/>
</dbReference>
<dbReference type="AlphaFoldDB" id="A0A2Y9TVG9"/>
<keyword evidence="9" id="KW-1185">Reference proteome</keyword>
<dbReference type="GO" id="GO:1990351">
    <property type="term" value="C:transporter complex"/>
    <property type="evidence" value="ECO:0007669"/>
    <property type="project" value="TreeGrafter"/>
</dbReference>
<evidence type="ECO:0000313" key="9">
    <source>
        <dbReference type="Proteomes" id="UP000244908"/>
    </source>
</evidence>
<comment type="subcellular location">
    <subcellularLocation>
        <location evidence="6">Cell outer membrane</location>
        <topology evidence="6">Lipid-anchor</topology>
    </subcellularLocation>
</comment>
<comment type="subunit">
    <text evidence="6">Component of the lipopolysaccharide transport and assembly complex. Interacts with LptD.</text>
</comment>
<comment type="function">
    <text evidence="6">Together with LptD, is involved in the assembly of lipopolysaccharide (LPS) at the surface of the outer membrane. Required for the proper assembly of LptD. Binds LPS and may serve as the LPS recognition site at the outer membrane.</text>
</comment>
<accession>A0A2Y9TVG9</accession>
<gene>
    <name evidence="6" type="primary">lptE</name>
    <name evidence="8" type="ORF">HYN51_03500</name>
</gene>
<keyword evidence="2 6" id="KW-0472">Membrane</keyword>
<dbReference type="NCBIfam" id="NF008062">
    <property type="entry name" value="PRK10796.1"/>
    <property type="match status" value="1"/>
</dbReference>
<evidence type="ECO:0000313" key="8">
    <source>
        <dbReference type="EMBL" id="AWH87707.1"/>
    </source>
</evidence>
<dbReference type="GO" id="GO:0015920">
    <property type="term" value="P:lipopolysaccharide transport"/>
    <property type="evidence" value="ECO:0007669"/>
    <property type="project" value="TreeGrafter"/>
</dbReference>
<evidence type="ECO:0000256" key="2">
    <source>
        <dbReference type="ARBA" id="ARBA00023136"/>
    </source>
</evidence>
<dbReference type="Proteomes" id="UP000244908">
    <property type="component" value="Chromosome"/>
</dbReference>
<evidence type="ECO:0000256" key="5">
    <source>
        <dbReference type="ARBA" id="ARBA00023288"/>
    </source>
</evidence>
<keyword evidence="5 6" id="KW-0449">Lipoprotein</keyword>
<reference evidence="8 9" key="1">
    <citation type="journal article" date="2019" name="Int. J. Syst. Evol. Microbiol.">
        <title>Limnobaculum parvum gen. nov., sp. nov., isolated from a freshwater lake.</title>
        <authorList>
            <person name="Baek C."/>
            <person name="Shin S.K."/>
            <person name="Yi H."/>
        </authorList>
    </citation>
    <scope>NUCLEOTIDE SEQUENCE [LARGE SCALE GENOMIC DNA]</scope>
    <source>
        <strain evidence="8 9">HYN0051</strain>
    </source>
</reference>
<keyword evidence="4 6" id="KW-0998">Cell outer membrane</keyword>
<feature type="region of interest" description="Disordered" evidence="7">
    <location>
        <begin position="170"/>
        <end position="192"/>
    </location>
</feature>
<dbReference type="Pfam" id="PF04390">
    <property type="entry name" value="LptE"/>
    <property type="match status" value="1"/>
</dbReference>
<evidence type="ECO:0000256" key="7">
    <source>
        <dbReference type="SAM" id="MobiDB-lite"/>
    </source>
</evidence>
<evidence type="ECO:0000256" key="1">
    <source>
        <dbReference type="ARBA" id="ARBA00022729"/>
    </source>
</evidence>
<organism evidence="8 9">
    <name type="scientific">Limnobaculum parvum</name>
    <dbReference type="NCBI Taxonomy" id="2172103"/>
    <lineage>
        <taxon>Bacteria</taxon>
        <taxon>Pseudomonadati</taxon>
        <taxon>Pseudomonadota</taxon>
        <taxon>Gammaproteobacteria</taxon>
        <taxon>Enterobacterales</taxon>
        <taxon>Budviciaceae</taxon>
        <taxon>Limnobaculum</taxon>
    </lineage>
</organism>
<dbReference type="GO" id="GO:0043165">
    <property type="term" value="P:Gram-negative-bacterium-type cell outer membrane assembly"/>
    <property type="evidence" value="ECO:0007669"/>
    <property type="project" value="UniProtKB-UniRule"/>
</dbReference>
<evidence type="ECO:0000256" key="4">
    <source>
        <dbReference type="ARBA" id="ARBA00023237"/>
    </source>
</evidence>
<sequence length="192" mass="21034">MRHPIITIIVAMAVLVTAGCGFKLRGTTSVPSELKTLILDTPDPYGPMTRAVRSQLRQSGVTIVDSSTTDEKTLKSTPALRLSGESSFRDTVSIFQNGTTAEYQMVMQSSAQVMLPGKGIYTINAKVFRSFFDNPLTALAKDAEEDMLYKEMREQLAQQLVRKLITVQTTEQTEDESANQPTTPTPGAVTVQ</sequence>
<dbReference type="EMBL" id="CP029185">
    <property type="protein sequence ID" value="AWH87707.1"/>
    <property type="molecule type" value="Genomic_DNA"/>
</dbReference>
<dbReference type="RefSeq" id="WP_108899795.1">
    <property type="nucleotide sequence ID" value="NZ_CP029185.2"/>
</dbReference>
<keyword evidence="1 6" id="KW-0732">Signal</keyword>
<dbReference type="InterPro" id="IPR007485">
    <property type="entry name" value="LPS_assembly_LptE"/>
</dbReference>
<dbReference type="PANTHER" id="PTHR38098">
    <property type="entry name" value="LPS-ASSEMBLY LIPOPROTEIN LPTE"/>
    <property type="match status" value="1"/>
</dbReference>
<name>A0A2Y9TVG9_9GAMM</name>
<evidence type="ECO:0000256" key="3">
    <source>
        <dbReference type="ARBA" id="ARBA00023139"/>
    </source>
</evidence>
<dbReference type="Gene3D" id="3.30.160.150">
    <property type="entry name" value="Lipoprotein like domain"/>
    <property type="match status" value="1"/>
</dbReference>
<dbReference type="KEGG" id="lpv:HYN51_03500"/>
<dbReference type="PROSITE" id="PS51257">
    <property type="entry name" value="PROKAR_LIPOPROTEIN"/>
    <property type="match status" value="1"/>
</dbReference>
<keyword evidence="3 6" id="KW-0564">Palmitate</keyword>
<dbReference type="GO" id="GO:0009279">
    <property type="term" value="C:cell outer membrane"/>
    <property type="evidence" value="ECO:0007669"/>
    <property type="project" value="UniProtKB-SubCell"/>
</dbReference>
<comment type="similarity">
    <text evidence="6">Belongs to the LptE lipoprotein family.</text>
</comment>
<dbReference type="GO" id="GO:0001530">
    <property type="term" value="F:lipopolysaccharide binding"/>
    <property type="evidence" value="ECO:0007669"/>
    <property type="project" value="TreeGrafter"/>
</dbReference>
<dbReference type="OrthoDB" id="5801564at2"/>
<evidence type="ECO:0000256" key="6">
    <source>
        <dbReference type="HAMAP-Rule" id="MF_01186"/>
    </source>
</evidence>
<dbReference type="PANTHER" id="PTHR38098:SF1">
    <property type="entry name" value="LPS-ASSEMBLY LIPOPROTEIN LPTE"/>
    <property type="match status" value="1"/>
</dbReference>
<proteinExistence type="inferred from homology"/>
<protein>
    <recommendedName>
        <fullName evidence="6">LPS-assembly lipoprotein LptE</fullName>
    </recommendedName>
</protein>